<gene>
    <name evidence="1" type="ORF">SPELUC_LOCUS7840</name>
</gene>
<evidence type="ECO:0000313" key="1">
    <source>
        <dbReference type="EMBL" id="CAG8620212.1"/>
    </source>
</evidence>
<keyword evidence="2" id="KW-1185">Reference proteome</keyword>
<proteinExistence type="predicted"/>
<comment type="caution">
    <text evidence="1">The sequence shown here is derived from an EMBL/GenBank/DDBJ whole genome shotgun (WGS) entry which is preliminary data.</text>
</comment>
<name>A0ACA9N2H6_9GLOM</name>
<sequence length="90" mass="10359">MKKYLLRRCEDIQQDKHDNIRDILKNSEVDKLQKNDSSFQTDTDDNTDSSSKQEIESILLSNSKKVAINRQLLRALISANASLSFIEDTE</sequence>
<accession>A0ACA9N2H6</accession>
<reference evidence="1" key="1">
    <citation type="submission" date="2021-06" db="EMBL/GenBank/DDBJ databases">
        <authorList>
            <person name="Kallberg Y."/>
            <person name="Tangrot J."/>
            <person name="Rosling A."/>
        </authorList>
    </citation>
    <scope>NUCLEOTIDE SEQUENCE</scope>
    <source>
        <strain evidence="1">28 12/20/2015</strain>
    </source>
</reference>
<organism evidence="1 2">
    <name type="scientific">Cetraspora pellucida</name>
    <dbReference type="NCBI Taxonomy" id="1433469"/>
    <lineage>
        <taxon>Eukaryota</taxon>
        <taxon>Fungi</taxon>
        <taxon>Fungi incertae sedis</taxon>
        <taxon>Mucoromycota</taxon>
        <taxon>Glomeromycotina</taxon>
        <taxon>Glomeromycetes</taxon>
        <taxon>Diversisporales</taxon>
        <taxon>Gigasporaceae</taxon>
        <taxon>Cetraspora</taxon>
    </lineage>
</organism>
<dbReference type="EMBL" id="CAJVPW010010886">
    <property type="protein sequence ID" value="CAG8620212.1"/>
    <property type="molecule type" value="Genomic_DNA"/>
</dbReference>
<evidence type="ECO:0000313" key="2">
    <source>
        <dbReference type="Proteomes" id="UP000789366"/>
    </source>
</evidence>
<dbReference type="Proteomes" id="UP000789366">
    <property type="component" value="Unassembled WGS sequence"/>
</dbReference>
<feature type="non-terminal residue" evidence="1">
    <location>
        <position position="90"/>
    </location>
</feature>
<protein>
    <submittedName>
        <fullName evidence="1">512_t:CDS:1</fullName>
    </submittedName>
</protein>